<keyword evidence="4 10" id="KW-0812">Transmembrane</keyword>
<dbReference type="NCBIfam" id="TIGR00880">
    <property type="entry name" value="2_A_01_02"/>
    <property type="match status" value="1"/>
</dbReference>
<dbReference type="RefSeq" id="XP_022104774.1">
    <property type="nucleotide sequence ID" value="XM_022249082.1"/>
</dbReference>
<keyword evidence="3" id="KW-0813">Transport</keyword>
<dbReference type="GO" id="GO:0007268">
    <property type="term" value="P:chemical synaptic transmission"/>
    <property type="evidence" value="ECO:0007669"/>
    <property type="project" value="TreeGrafter"/>
</dbReference>
<feature type="transmembrane region" description="Helical" evidence="10">
    <location>
        <begin position="400"/>
        <end position="419"/>
    </location>
</feature>
<dbReference type="GO" id="GO:0042910">
    <property type="term" value="F:xenobiotic transmembrane transporter activity"/>
    <property type="evidence" value="ECO:0007669"/>
    <property type="project" value="InterPro"/>
</dbReference>
<dbReference type="GeneID" id="110986841"/>
<dbReference type="Gene3D" id="1.20.1250.20">
    <property type="entry name" value="MFS general substrate transporter like domains"/>
    <property type="match status" value="1"/>
</dbReference>
<keyword evidence="5" id="KW-0532">Neurotransmitter transport</keyword>
<keyword evidence="7 10" id="KW-0472">Membrane</keyword>
<reference evidence="13 14" key="1">
    <citation type="submission" date="2025-04" db="UniProtKB">
        <authorList>
            <consortium name="RefSeq"/>
        </authorList>
    </citation>
    <scope>IDENTIFICATION</scope>
</reference>
<feature type="transmembrane region" description="Helical" evidence="10">
    <location>
        <begin position="362"/>
        <end position="388"/>
    </location>
</feature>
<dbReference type="GO" id="GO:0030122">
    <property type="term" value="C:AP-2 adaptor complex"/>
    <property type="evidence" value="ECO:0007669"/>
    <property type="project" value="TreeGrafter"/>
</dbReference>
<feature type="transmembrane region" description="Helical" evidence="10">
    <location>
        <begin position="338"/>
        <end position="356"/>
    </location>
</feature>
<dbReference type="PANTHER" id="PTHR23506">
    <property type="entry name" value="GH10249P"/>
    <property type="match status" value="1"/>
</dbReference>
<evidence type="ECO:0000256" key="1">
    <source>
        <dbReference type="ARBA" id="ARBA00004141"/>
    </source>
</evidence>
<evidence type="ECO:0000259" key="11">
    <source>
        <dbReference type="PROSITE" id="PS50850"/>
    </source>
</evidence>
<evidence type="ECO:0000256" key="4">
    <source>
        <dbReference type="ARBA" id="ARBA00022692"/>
    </source>
</evidence>
<evidence type="ECO:0000256" key="9">
    <source>
        <dbReference type="SAM" id="MobiDB-lite"/>
    </source>
</evidence>
<dbReference type="InterPro" id="IPR020846">
    <property type="entry name" value="MFS_dom"/>
</dbReference>
<feature type="domain" description="Major facilitator superfamily (MFS) profile" evidence="11">
    <location>
        <begin position="39"/>
        <end position="454"/>
    </location>
</feature>
<dbReference type="InterPro" id="IPR036259">
    <property type="entry name" value="MFS_trans_sf"/>
</dbReference>
<feature type="transmembrane region" description="Helical" evidence="10">
    <location>
        <begin position="196"/>
        <end position="214"/>
    </location>
</feature>
<comment type="subcellular location">
    <subcellularLocation>
        <location evidence="1">Membrane</location>
        <topology evidence="1">Multi-pass membrane protein</topology>
    </subcellularLocation>
</comment>
<feature type="transmembrane region" description="Helical" evidence="10">
    <location>
        <begin position="308"/>
        <end position="326"/>
    </location>
</feature>
<evidence type="ECO:0000313" key="12">
    <source>
        <dbReference type="Proteomes" id="UP000694845"/>
    </source>
</evidence>
<dbReference type="RefSeq" id="XP_022104775.1">
    <property type="nucleotide sequence ID" value="XM_022249083.1"/>
</dbReference>
<dbReference type="GO" id="GO:0005277">
    <property type="term" value="F:acetylcholine transmembrane transporter activity"/>
    <property type="evidence" value="ECO:0007669"/>
    <property type="project" value="TreeGrafter"/>
</dbReference>
<evidence type="ECO:0000256" key="3">
    <source>
        <dbReference type="ARBA" id="ARBA00022448"/>
    </source>
</evidence>
<feature type="transmembrane region" description="Helical" evidence="10">
    <location>
        <begin position="38"/>
        <end position="61"/>
    </location>
</feature>
<feature type="transmembrane region" description="Helical" evidence="10">
    <location>
        <begin position="226"/>
        <end position="246"/>
    </location>
</feature>
<feature type="compositionally biased region" description="Polar residues" evidence="9">
    <location>
        <begin position="547"/>
        <end position="561"/>
    </location>
</feature>
<dbReference type="GO" id="GO:0030121">
    <property type="term" value="C:AP-1 adaptor complex"/>
    <property type="evidence" value="ECO:0007669"/>
    <property type="project" value="TreeGrafter"/>
</dbReference>
<dbReference type="SUPFAM" id="SSF103473">
    <property type="entry name" value="MFS general substrate transporter"/>
    <property type="match status" value="1"/>
</dbReference>
<dbReference type="AlphaFoldDB" id="A0A8B7ZGQ0"/>
<feature type="transmembrane region" description="Helical" evidence="10">
    <location>
        <begin position="136"/>
        <end position="154"/>
    </location>
</feature>
<dbReference type="Pfam" id="PF07690">
    <property type="entry name" value="MFS_1"/>
    <property type="match status" value="1"/>
</dbReference>
<keyword evidence="12" id="KW-1185">Reference proteome</keyword>
<evidence type="ECO:0000313" key="14">
    <source>
        <dbReference type="RefSeq" id="XP_022104775.1"/>
    </source>
</evidence>
<dbReference type="OrthoDB" id="240216at2759"/>
<evidence type="ECO:0000256" key="2">
    <source>
        <dbReference type="ARBA" id="ARBA00006829"/>
    </source>
</evidence>
<evidence type="ECO:0000256" key="5">
    <source>
        <dbReference type="ARBA" id="ARBA00022775"/>
    </source>
</evidence>
<keyword evidence="6 10" id="KW-1133">Transmembrane helix</keyword>
<feature type="region of interest" description="Disordered" evidence="9">
    <location>
        <begin position="505"/>
        <end position="561"/>
    </location>
</feature>
<feature type="compositionally biased region" description="Polar residues" evidence="9">
    <location>
        <begin position="505"/>
        <end position="526"/>
    </location>
</feature>
<dbReference type="FunFam" id="1.20.1250.20:FF:000109">
    <property type="entry name" value="Putative vesicular acetylcholine transporter"/>
    <property type="match status" value="1"/>
</dbReference>
<dbReference type="CTD" id="1103"/>
<dbReference type="CDD" id="cd17383">
    <property type="entry name" value="MFS_SLC18A3_VAChT"/>
    <property type="match status" value="1"/>
</dbReference>
<organism evidence="12 13">
    <name type="scientific">Acanthaster planci</name>
    <name type="common">Crown-of-thorns starfish</name>
    <dbReference type="NCBI Taxonomy" id="133434"/>
    <lineage>
        <taxon>Eukaryota</taxon>
        <taxon>Metazoa</taxon>
        <taxon>Echinodermata</taxon>
        <taxon>Eleutherozoa</taxon>
        <taxon>Asterozoa</taxon>
        <taxon>Asteroidea</taxon>
        <taxon>Valvatacea</taxon>
        <taxon>Valvatida</taxon>
        <taxon>Acanthasteridae</taxon>
        <taxon>Acanthaster</taxon>
    </lineage>
</organism>
<dbReference type="InterPro" id="IPR011701">
    <property type="entry name" value="MFS"/>
</dbReference>
<dbReference type="InterPro" id="IPR050930">
    <property type="entry name" value="MFS_Vesicular_Transporter"/>
</dbReference>
<evidence type="ECO:0000313" key="13">
    <source>
        <dbReference type="RefSeq" id="XP_022104774.1"/>
    </source>
</evidence>
<sequence>METAEAAREKMESAKMAMSEFIGTAKSRIKNPVIQRRFILIIVCVALLLDNMLYMVIVPIIPDYLRFIGAWNDTDSTSVTSGDNITNTTVNSTIEANGSFKSEDVYIGVLFASKAIVQLLINPISGTIIDKIGYDIPMVFGLSILFIATTIFAFGNSYGVLFIARSMQGVGSAFADTSGLAMIADRFQVESERSKALGIALAFISFGCLVAPPFGGVLYEFVGKKMPFFTLALVAVLDGFLLLFVIKPYGERRWQMPKGTPIYKLIIDPYIAVAAGALSMSNVSLAFLEPTISIWMEDTMSAVSWQTGIIWLPAFVPHVIGVVMTVKLTTRYPHYQWLYAAIGLVVIGICTFIVPACETFGVLILPLCGICYGIALVDTSLLPTLGLLVDVRHVPVYGSVYAIADISYCLAYAIGPVLAGQIVQSLGFTNLNIIIGVLNIAYAPILLGLRKVYDLKPMQFEDTVLLTEEPATGLYDTIKAEAKREAKEGSRYYVNHNAFRMQKVNGNIPNGNLTDSDDGSSTNSRSLGMGALVSRGSEQEEHAQRTVARQQGYGSLSGQED</sequence>
<dbReference type="InterPro" id="IPR001958">
    <property type="entry name" value="Tet-R_TetA/multi-R_MdtG-like"/>
</dbReference>
<feature type="transmembrane region" description="Helical" evidence="10">
    <location>
        <begin position="431"/>
        <end position="449"/>
    </location>
</feature>
<accession>A0A8B7ZGQ0</accession>
<keyword evidence="8" id="KW-0325">Glycoprotein</keyword>
<evidence type="ECO:0000256" key="10">
    <source>
        <dbReference type="SAM" id="Phobius"/>
    </source>
</evidence>
<proteinExistence type="inferred from homology"/>
<protein>
    <submittedName>
        <fullName evidence="13 14">Probable vesicular acetylcholine transporter-B isoform X2</fullName>
    </submittedName>
</protein>
<dbReference type="Proteomes" id="UP000694845">
    <property type="component" value="Unplaced"/>
</dbReference>
<dbReference type="GO" id="GO:0043195">
    <property type="term" value="C:terminal bouton"/>
    <property type="evidence" value="ECO:0007669"/>
    <property type="project" value="TreeGrafter"/>
</dbReference>
<dbReference type="PANTHER" id="PTHR23506:SF13">
    <property type="entry name" value="VESICULAR ACETYLCHOLINE TRANSPORTER"/>
    <property type="match status" value="1"/>
</dbReference>
<evidence type="ECO:0000256" key="8">
    <source>
        <dbReference type="ARBA" id="ARBA00023180"/>
    </source>
</evidence>
<name>A0A8B7ZGQ0_ACAPL</name>
<evidence type="ECO:0000256" key="6">
    <source>
        <dbReference type="ARBA" id="ARBA00022989"/>
    </source>
</evidence>
<evidence type="ECO:0000256" key="7">
    <source>
        <dbReference type="ARBA" id="ARBA00023136"/>
    </source>
</evidence>
<dbReference type="PROSITE" id="PS50850">
    <property type="entry name" value="MFS"/>
    <property type="match status" value="1"/>
</dbReference>
<feature type="transmembrane region" description="Helical" evidence="10">
    <location>
        <begin position="267"/>
        <end position="288"/>
    </location>
</feature>
<comment type="similarity">
    <text evidence="2">Belongs to the major facilitator superfamily. Vesicular transporter family.</text>
</comment>
<gene>
    <name evidence="13 14" type="primary">LOC110986841</name>
</gene>